<dbReference type="PANTHER" id="PTHR11228">
    <property type="entry name" value="RADICAL SAM DOMAIN PROTEIN"/>
    <property type="match status" value="1"/>
</dbReference>
<dbReference type="AlphaFoldDB" id="A0A4U8UG34"/>
<evidence type="ECO:0000313" key="3">
    <source>
        <dbReference type="Proteomes" id="UP000029920"/>
    </source>
</evidence>
<name>A0A4U8UG34_9HELI</name>
<dbReference type="Proteomes" id="UP000029920">
    <property type="component" value="Unassembled WGS sequence"/>
</dbReference>
<dbReference type="CDD" id="cd21109">
    <property type="entry name" value="SPASM"/>
    <property type="match status" value="1"/>
</dbReference>
<evidence type="ECO:0000313" key="2">
    <source>
        <dbReference type="EMBL" id="TLE16540.1"/>
    </source>
</evidence>
<comment type="caution">
    <text evidence="2">The sequence shown here is derived from an EMBL/GenBank/DDBJ whole genome shotgun (WGS) entry which is preliminary data.</text>
</comment>
<dbReference type="PANTHER" id="PTHR11228:SF7">
    <property type="entry name" value="PQQA PEPTIDE CYCLASE"/>
    <property type="match status" value="1"/>
</dbReference>
<proteinExistence type="predicted"/>
<reference evidence="2 3" key="1">
    <citation type="journal article" date="2014" name="Genome Announc.">
        <title>Draft genome sequences of eight enterohepatic helicobacter species isolated from both laboratory and wild rodents.</title>
        <authorList>
            <person name="Sheh A."/>
            <person name="Shen Z."/>
            <person name="Fox J.G."/>
        </authorList>
    </citation>
    <scope>NUCLEOTIDE SEQUENCE [LARGE SCALE GENOMIC DNA]</scope>
    <source>
        <strain evidence="2 3">MIT-03-7007</strain>
    </source>
</reference>
<accession>A0A4U8UG34</accession>
<evidence type="ECO:0000259" key="1">
    <source>
        <dbReference type="Pfam" id="PF13186"/>
    </source>
</evidence>
<feature type="domain" description="4Fe4S-binding SPASM" evidence="1">
    <location>
        <begin position="151"/>
        <end position="221"/>
    </location>
</feature>
<dbReference type="InterPro" id="IPR050377">
    <property type="entry name" value="Radical_SAM_PqqE_MftC-like"/>
</dbReference>
<dbReference type="Pfam" id="PF13186">
    <property type="entry name" value="SPASM"/>
    <property type="match status" value="1"/>
</dbReference>
<dbReference type="SUPFAM" id="SSF102114">
    <property type="entry name" value="Radical SAM enzymes"/>
    <property type="match status" value="1"/>
</dbReference>
<dbReference type="Gene3D" id="3.20.20.70">
    <property type="entry name" value="Aldolase class I"/>
    <property type="match status" value="1"/>
</dbReference>
<dbReference type="InterPro" id="IPR058240">
    <property type="entry name" value="rSAM_sf"/>
</dbReference>
<keyword evidence="3" id="KW-1185">Reference proteome</keyword>
<dbReference type="RefSeq" id="WP_052087302.1">
    <property type="nucleotide sequence ID" value="NZ_JRPC02000005.1"/>
</dbReference>
<dbReference type="InterPro" id="IPR013785">
    <property type="entry name" value="Aldolase_TIM"/>
</dbReference>
<organism evidence="2 3">
    <name type="scientific">Helicobacter apodemus</name>
    <dbReference type="NCBI Taxonomy" id="135569"/>
    <lineage>
        <taxon>Bacteria</taxon>
        <taxon>Pseudomonadati</taxon>
        <taxon>Campylobacterota</taxon>
        <taxon>Epsilonproteobacteria</taxon>
        <taxon>Campylobacterales</taxon>
        <taxon>Helicobacteraceae</taxon>
        <taxon>Helicobacter</taxon>
    </lineage>
</organism>
<dbReference type="InterPro" id="IPR023885">
    <property type="entry name" value="4Fe4S-binding_SPASM_dom"/>
</dbReference>
<gene>
    <name evidence="2" type="ORF">LS72_002645</name>
</gene>
<dbReference type="EMBL" id="JRPC02000005">
    <property type="protein sequence ID" value="TLE16540.1"/>
    <property type="molecule type" value="Genomic_DNA"/>
</dbReference>
<protein>
    <submittedName>
        <fullName evidence="2">Radical SAM/SPASM domain-containing protein</fullName>
    </submittedName>
</protein>
<sequence>MLDERLPDFIKRAKEAKIPYVFLTTNGTLLDKLGCELLECSLDSMNISTDGHSSEMYEKIRGFPLEKVEEGVIKCAKYARELNTKEHNISFNINCVLVYNEMRNDEFKATFAHKWRKWRDIITHINFISCINKNNKGESILPLINPTNSVCRLPFTRMMINSYGAVEFCCTMLGTQHYYPVKLPNIHDDSLENIWTKEFATHLRNEVLSDNYTRFNICKTCFERESSVLELNGESKQNNVDIY</sequence>